<dbReference type="InterPro" id="IPR035896">
    <property type="entry name" value="AN1-like_Znf"/>
</dbReference>
<sequence>MPPRQAHATTSTLAGLSPLNLPSSSTSSNGSSRDTSFLSSLGNVPCAFDECRQFDFLPLLCTECGGKYCGEHSTPLQHRCDRRLAPREEGEEEGAGYLAPRCGFCGEVPRVWQRSAGDRGRQEAVRRHVEGGECSVVKEAFSNRDRQKHSSGPQCSHRRCNKSLATLRLECPKCGQGFCAAHREVAKHDCPAANSVPRPQNGAARQQSASAAAVSATIAMKRLGLQDGAAQSTSAGKQEQPPSSTSKLPSLPNLGDVMTNRKLDKRIAAEHLSQLRALQSRQARGLKLSQADEYRLAELMAEHKDTHKWSQLGRREEGKSRDDCTVM</sequence>
<feature type="domain" description="AN1-type" evidence="6">
    <location>
        <begin position="149"/>
        <end position="198"/>
    </location>
</feature>
<dbReference type="Proteomes" id="UP000245884">
    <property type="component" value="Unassembled WGS sequence"/>
</dbReference>
<dbReference type="AlphaFoldDB" id="A0A316UV99"/>
<protein>
    <recommendedName>
        <fullName evidence="6">AN1-type domain-containing protein</fullName>
    </recommendedName>
</protein>
<dbReference type="Pfam" id="PF01428">
    <property type="entry name" value="zf-AN1"/>
    <property type="match status" value="2"/>
</dbReference>
<dbReference type="OrthoDB" id="431929at2759"/>
<gene>
    <name evidence="7" type="ORF">BDZ90DRAFT_278607</name>
</gene>
<dbReference type="GO" id="GO:0005737">
    <property type="term" value="C:cytoplasm"/>
    <property type="evidence" value="ECO:0007669"/>
    <property type="project" value="TreeGrafter"/>
</dbReference>
<evidence type="ECO:0000256" key="5">
    <source>
        <dbReference type="SAM" id="MobiDB-lite"/>
    </source>
</evidence>
<keyword evidence="2 4" id="KW-0863">Zinc-finger</keyword>
<evidence type="ECO:0000313" key="7">
    <source>
        <dbReference type="EMBL" id="PWN29230.1"/>
    </source>
</evidence>
<dbReference type="GO" id="GO:0008270">
    <property type="term" value="F:zinc ion binding"/>
    <property type="evidence" value="ECO:0007669"/>
    <property type="project" value="UniProtKB-KW"/>
</dbReference>
<proteinExistence type="predicted"/>
<dbReference type="GeneID" id="37030928"/>
<feature type="compositionally biased region" description="Low complexity" evidence="5">
    <location>
        <begin position="241"/>
        <end position="254"/>
    </location>
</feature>
<evidence type="ECO:0000256" key="4">
    <source>
        <dbReference type="PROSITE-ProRule" id="PRU00449"/>
    </source>
</evidence>
<dbReference type="PROSITE" id="PS51039">
    <property type="entry name" value="ZF_AN1"/>
    <property type="match status" value="1"/>
</dbReference>
<accession>A0A316UV99</accession>
<dbReference type="RefSeq" id="XP_025363842.1">
    <property type="nucleotide sequence ID" value="XM_025509105.1"/>
</dbReference>
<keyword evidence="1" id="KW-0479">Metal-binding</keyword>
<feature type="region of interest" description="Disordered" evidence="5">
    <location>
        <begin position="227"/>
        <end position="256"/>
    </location>
</feature>
<feature type="region of interest" description="Disordered" evidence="5">
    <location>
        <begin position="1"/>
        <end position="34"/>
    </location>
</feature>
<keyword evidence="8" id="KW-1185">Reference proteome</keyword>
<dbReference type="PANTHER" id="PTHR14677:SF38">
    <property type="entry name" value="C2H2-TYPE DOMAIN-CONTAINING PROTEIN"/>
    <property type="match status" value="1"/>
</dbReference>
<dbReference type="EMBL" id="KZ819664">
    <property type="protein sequence ID" value="PWN29230.1"/>
    <property type="molecule type" value="Genomic_DNA"/>
</dbReference>
<evidence type="ECO:0000256" key="1">
    <source>
        <dbReference type="ARBA" id="ARBA00022723"/>
    </source>
</evidence>
<organism evidence="7 8">
    <name type="scientific">Jaminaea rosea</name>
    <dbReference type="NCBI Taxonomy" id="1569628"/>
    <lineage>
        <taxon>Eukaryota</taxon>
        <taxon>Fungi</taxon>
        <taxon>Dikarya</taxon>
        <taxon>Basidiomycota</taxon>
        <taxon>Ustilaginomycotina</taxon>
        <taxon>Exobasidiomycetes</taxon>
        <taxon>Microstromatales</taxon>
        <taxon>Microstromatales incertae sedis</taxon>
        <taxon>Jaminaea</taxon>
    </lineage>
</organism>
<evidence type="ECO:0000313" key="8">
    <source>
        <dbReference type="Proteomes" id="UP000245884"/>
    </source>
</evidence>
<evidence type="ECO:0000256" key="2">
    <source>
        <dbReference type="ARBA" id="ARBA00022771"/>
    </source>
</evidence>
<dbReference type="InterPro" id="IPR000058">
    <property type="entry name" value="Znf_AN1"/>
</dbReference>
<feature type="compositionally biased region" description="Low complexity" evidence="5">
    <location>
        <begin position="15"/>
        <end position="32"/>
    </location>
</feature>
<dbReference type="SMART" id="SM00154">
    <property type="entry name" value="ZnF_AN1"/>
    <property type="match status" value="2"/>
</dbReference>
<dbReference type="Gene3D" id="4.10.1110.10">
    <property type="entry name" value="AN1-like Zinc finger"/>
    <property type="match status" value="2"/>
</dbReference>
<dbReference type="PANTHER" id="PTHR14677">
    <property type="entry name" value="ARSENITE INDUCUBLE RNA ASSOCIATED PROTEIN AIP-1-RELATED"/>
    <property type="match status" value="1"/>
</dbReference>
<dbReference type="SUPFAM" id="SSF118310">
    <property type="entry name" value="AN1-like Zinc finger"/>
    <property type="match status" value="2"/>
</dbReference>
<name>A0A316UV99_9BASI</name>
<evidence type="ECO:0000256" key="3">
    <source>
        <dbReference type="ARBA" id="ARBA00022833"/>
    </source>
</evidence>
<dbReference type="STRING" id="1569628.A0A316UV99"/>
<reference evidence="7 8" key="1">
    <citation type="journal article" date="2018" name="Mol. Biol. Evol.">
        <title>Broad Genomic Sampling Reveals a Smut Pathogenic Ancestry of the Fungal Clade Ustilaginomycotina.</title>
        <authorList>
            <person name="Kijpornyongpan T."/>
            <person name="Mondo S.J."/>
            <person name="Barry K."/>
            <person name="Sandor L."/>
            <person name="Lee J."/>
            <person name="Lipzen A."/>
            <person name="Pangilinan J."/>
            <person name="LaButti K."/>
            <person name="Hainaut M."/>
            <person name="Henrissat B."/>
            <person name="Grigoriev I.V."/>
            <person name="Spatafora J.W."/>
            <person name="Aime M.C."/>
        </authorList>
    </citation>
    <scope>NUCLEOTIDE SEQUENCE [LARGE SCALE GENOMIC DNA]</scope>
    <source>
        <strain evidence="7 8">MCA 5214</strain>
    </source>
</reference>
<keyword evidence="3" id="KW-0862">Zinc</keyword>
<evidence type="ECO:0000259" key="6">
    <source>
        <dbReference type="PROSITE" id="PS51039"/>
    </source>
</evidence>